<evidence type="ECO:0000313" key="4">
    <source>
        <dbReference type="Proteomes" id="UP000094527"/>
    </source>
</evidence>
<name>A0A1D2N8H7_ORCCI</name>
<feature type="signal peptide" evidence="1">
    <location>
        <begin position="1"/>
        <end position="26"/>
    </location>
</feature>
<dbReference type="Proteomes" id="UP000094527">
    <property type="component" value="Unassembled WGS sequence"/>
</dbReference>
<dbReference type="Pfam" id="PF00144">
    <property type="entry name" value="Beta-lactamase"/>
    <property type="match status" value="1"/>
</dbReference>
<evidence type="ECO:0000259" key="2">
    <source>
        <dbReference type="Pfam" id="PF00144"/>
    </source>
</evidence>
<dbReference type="OMA" id="NATMACF"/>
<dbReference type="InterPro" id="IPR001466">
    <property type="entry name" value="Beta-lactam-related"/>
</dbReference>
<organism evidence="3 4">
    <name type="scientific">Orchesella cincta</name>
    <name type="common">Springtail</name>
    <name type="synonym">Podura cincta</name>
    <dbReference type="NCBI Taxonomy" id="48709"/>
    <lineage>
        <taxon>Eukaryota</taxon>
        <taxon>Metazoa</taxon>
        <taxon>Ecdysozoa</taxon>
        <taxon>Arthropoda</taxon>
        <taxon>Hexapoda</taxon>
        <taxon>Collembola</taxon>
        <taxon>Entomobryomorpha</taxon>
        <taxon>Entomobryoidea</taxon>
        <taxon>Orchesellidae</taxon>
        <taxon>Orchesellinae</taxon>
        <taxon>Orchesella</taxon>
    </lineage>
</organism>
<feature type="chain" id="PRO_5008905215" evidence="1">
    <location>
        <begin position="27"/>
        <end position="138"/>
    </location>
</feature>
<proteinExistence type="predicted"/>
<dbReference type="EMBL" id="LJIJ01000147">
    <property type="protein sequence ID" value="ODN01541.1"/>
    <property type="molecule type" value="Genomic_DNA"/>
</dbReference>
<dbReference type="OrthoDB" id="5946976at2759"/>
<accession>A0A1D2N8H7</accession>
<evidence type="ECO:0000313" key="3">
    <source>
        <dbReference type="EMBL" id="ODN01541.1"/>
    </source>
</evidence>
<sequence>MARIILQILSFCVLGLLLSLPQLSVSQNQNIDPAIQGKIHDFIQNVYLPATKTSTLGLSIVKNDGEVLYSTGYGYADQEIFIPNGNQTQFLIGSTTKSFTSVIVIKVLSEKFPDLGEKVLDTPIKKLIPSANLIYSKR</sequence>
<reference evidence="3 4" key="1">
    <citation type="journal article" date="2016" name="Genome Biol. Evol.">
        <title>Gene Family Evolution Reflects Adaptation to Soil Environmental Stressors in the Genome of the Collembolan Orchesella cincta.</title>
        <authorList>
            <person name="Faddeeva-Vakhrusheva A."/>
            <person name="Derks M.F."/>
            <person name="Anvar S.Y."/>
            <person name="Agamennone V."/>
            <person name="Suring W."/>
            <person name="Smit S."/>
            <person name="van Straalen N.M."/>
            <person name="Roelofs D."/>
        </authorList>
    </citation>
    <scope>NUCLEOTIDE SEQUENCE [LARGE SCALE GENOMIC DNA]</scope>
    <source>
        <tissue evidence="3">Mixed pool</tissue>
    </source>
</reference>
<dbReference type="Gene3D" id="3.40.710.10">
    <property type="entry name" value="DD-peptidase/beta-lactamase superfamily"/>
    <property type="match status" value="1"/>
</dbReference>
<dbReference type="SUPFAM" id="SSF56601">
    <property type="entry name" value="beta-lactamase/transpeptidase-like"/>
    <property type="match status" value="1"/>
</dbReference>
<comment type="caution">
    <text evidence="3">The sequence shown here is derived from an EMBL/GenBank/DDBJ whole genome shotgun (WGS) entry which is preliminary data.</text>
</comment>
<feature type="domain" description="Beta-lactamase-related" evidence="2">
    <location>
        <begin position="60"/>
        <end position="129"/>
    </location>
</feature>
<keyword evidence="4" id="KW-1185">Reference proteome</keyword>
<dbReference type="InterPro" id="IPR012338">
    <property type="entry name" value="Beta-lactam/transpept-like"/>
</dbReference>
<dbReference type="STRING" id="48709.A0A1D2N8H7"/>
<gene>
    <name evidence="3" type="ORF">Ocin01_05120</name>
</gene>
<protein>
    <submittedName>
        <fullName evidence="3">Esterase EstB</fullName>
    </submittedName>
</protein>
<keyword evidence="1" id="KW-0732">Signal</keyword>
<evidence type="ECO:0000256" key="1">
    <source>
        <dbReference type="SAM" id="SignalP"/>
    </source>
</evidence>
<dbReference type="AlphaFoldDB" id="A0A1D2N8H7"/>